<evidence type="ECO:0000313" key="1">
    <source>
        <dbReference type="EMBL" id="VEL31047.1"/>
    </source>
</evidence>
<reference evidence="1" key="1">
    <citation type="submission" date="2018-11" db="EMBL/GenBank/DDBJ databases">
        <authorList>
            <consortium name="Pathogen Informatics"/>
        </authorList>
    </citation>
    <scope>NUCLEOTIDE SEQUENCE</scope>
</reference>
<proteinExistence type="predicted"/>
<dbReference type="Proteomes" id="UP000784294">
    <property type="component" value="Unassembled WGS sequence"/>
</dbReference>
<name>A0A448X8X4_9PLAT</name>
<evidence type="ECO:0000313" key="2">
    <source>
        <dbReference type="Proteomes" id="UP000784294"/>
    </source>
</evidence>
<accession>A0A448X8X4</accession>
<dbReference type="AlphaFoldDB" id="A0A448X8X4"/>
<organism evidence="1 2">
    <name type="scientific">Protopolystoma xenopodis</name>
    <dbReference type="NCBI Taxonomy" id="117903"/>
    <lineage>
        <taxon>Eukaryota</taxon>
        <taxon>Metazoa</taxon>
        <taxon>Spiralia</taxon>
        <taxon>Lophotrochozoa</taxon>
        <taxon>Platyhelminthes</taxon>
        <taxon>Monogenea</taxon>
        <taxon>Polyopisthocotylea</taxon>
        <taxon>Polystomatidea</taxon>
        <taxon>Polystomatidae</taxon>
        <taxon>Protopolystoma</taxon>
    </lineage>
</organism>
<gene>
    <name evidence="1" type="ORF">PXEA_LOCUS24487</name>
</gene>
<sequence>MNTNRQTQLRLFVGSIESYHDDQLLLSLRGCLSLPGGSDSPPTGPIVWPGTRRKPNFKCNC</sequence>
<protein>
    <submittedName>
        <fullName evidence="1">Uncharacterized protein</fullName>
    </submittedName>
</protein>
<keyword evidence="2" id="KW-1185">Reference proteome</keyword>
<dbReference type="EMBL" id="CAAALY010118010">
    <property type="protein sequence ID" value="VEL31047.1"/>
    <property type="molecule type" value="Genomic_DNA"/>
</dbReference>
<comment type="caution">
    <text evidence="1">The sequence shown here is derived from an EMBL/GenBank/DDBJ whole genome shotgun (WGS) entry which is preliminary data.</text>
</comment>